<feature type="region of interest" description="Disordered" evidence="2">
    <location>
        <begin position="1"/>
        <end position="33"/>
    </location>
</feature>
<feature type="compositionally biased region" description="Polar residues" evidence="2">
    <location>
        <begin position="198"/>
        <end position="207"/>
    </location>
</feature>
<protein>
    <recommendedName>
        <fullName evidence="3">G protein-regulated inducer of neurite outgrowth C-terminal domain-containing protein</fullName>
    </recommendedName>
</protein>
<dbReference type="PANTHER" id="PTHR15718:SF5">
    <property type="entry name" value="G PROTEIN-REGULATED INDUCER OF NEURITE OUTGROWTH 2"/>
    <property type="match status" value="1"/>
</dbReference>
<feature type="compositionally biased region" description="Polar residues" evidence="2">
    <location>
        <begin position="60"/>
        <end position="82"/>
    </location>
</feature>
<feature type="compositionally biased region" description="Polar residues" evidence="2">
    <location>
        <begin position="93"/>
        <end position="107"/>
    </location>
</feature>
<dbReference type="GO" id="GO:0031175">
    <property type="term" value="P:neuron projection development"/>
    <property type="evidence" value="ECO:0007669"/>
    <property type="project" value="TreeGrafter"/>
</dbReference>
<evidence type="ECO:0000256" key="1">
    <source>
        <dbReference type="ARBA" id="ARBA00002358"/>
    </source>
</evidence>
<comment type="function">
    <text evidence="1">May be involved in neurite outgrowth.</text>
</comment>
<dbReference type="GO" id="GO:0005886">
    <property type="term" value="C:plasma membrane"/>
    <property type="evidence" value="ECO:0007669"/>
    <property type="project" value="TreeGrafter"/>
</dbReference>
<dbReference type="AlphaFoldDB" id="A0A8T3DE24"/>
<feature type="compositionally biased region" description="Basic and acidic residues" evidence="2">
    <location>
        <begin position="209"/>
        <end position="220"/>
    </location>
</feature>
<accession>A0A8T3DE24</accession>
<dbReference type="OrthoDB" id="10049175at2759"/>
<dbReference type="Proteomes" id="UP000829720">
    <property type="component" value="Unassembled WGS sequence"/>
</dbReference>
<comment type="caution">
    <text evidence="4">The sequence shown here is derived from an EMBL/GenBank/DDBJ whole genome shotgun (WGS) entry which is preliminary data.</text>
</comment>
<feature type="region of interest" description="Disordered" evidence="2">
    <location>
        <begin position="505"/>
        <end position="544"/>
    </location>
</feature>
<proteinExistence type="predicted"/>
<feature type="region of interest" description="Disordered" evidence="2">
    <location>
        <begin position="198"/>
        <end position="225"/>
    </location>
</feature>
<dbReference type="Pfam" id="PF15235">
    <property type="entry name" value="GRIN_C"/>
    <property type="match status" value="1"/>
</dbReference>
<dbReference type="EMBL" id="JAERUA010000010">
    <property type="protein sequence ID" value="KAI1894456.1"/>
    <property type="molecule type" value="Genomic_DNA"/>
</dbReference>
<keyword evidence="5" id="KW-1185">Reference proteome</keyword>
<feature type="domain" description="G protein-regulated inducer of neurite outgrowth C-terminal" evidence="3">
    <location>
        <begin position="449"/>
        <end position="541"/>
    </location>
</feature>
<evidence type="ECO:0000256" key="2">
    <source>
        <dbReference type="SAM" id="MobiDB-lite"/>
    </source>
</evidence>
<evidence type="ECO:0000313" key="4">
    <source>
        <dbReference type="EMBL" id="KAI1894456.1"/>
    </source>
</evidence>
<sequence>MAESGHPVVGGSCPVSELFPPGGTSIPGSDSSVDGTIFPLSKSSVDVVAVPLCRDELRKSYSSTACSRTATTGSTQPLATGDNQGGKEGRQLSRPNSPVTRDSQDATYSGPHSGANMPAMADTKGRRVSSRHSEPSTPGTLLSRHSTERPRSIAEMVVSHDNVNSHPCLGAVGAPVSRGSSLSHRDLRDERLEMVQQTVQRSYSASLHASKEGPPPRRSETSAPCPGMGYCRQDTTPGCPTLVCKQPMQLQQSNTMTTCHSSGNSSPTQQQQQGGIQICLSTQPEKGNSEAKPVCSGEPCHGTGINYVGLEDTFAAYCHPLPIPTPAQLLPRLAGTEAECGGQRAPPHNALLAFPRLISSISETGLDAKRMMGCCGPDCLEQGAAYPIPPRGGGQQGEARATREMGTMTSHGELRDVGVQTEHPEAPPTHVFPEVSLVVEERVGDEDGPNGAAGDQKSPIKEVKWDAEGMTWEVYGASVDPEELGLAIQKHLELQIKEKAGRAAKLARQDTVSSQQSGQRRKRGGVMGSLRNPTCCARSSTVVD</sequence>
<name>A0A8T3DE24_9TELE</name>
<dbReference type="PANTHER" id="PTHR15718">
    <property type="entry name" value="G PROTEIN-REGULATED INDUCER OF NEURITE OUTGROWTH C-TERMINAL DOMAIN-CONTAINING PROTEIN"/>
    <property type="match status" value="1"/>
</dbReference>
<feature type="region of interest" description="Disordered" evidence="2">
    <location>
        <begin position="60"/>
        <end position="149"/>
    </location>
</feature>
<feature type="compositionally biased region" description="Polar residues" evidence="2">
    <location>
        <begin position="135"/>
        <end position="144"/>
    </location>
</feature>
<organism evidence="4 5">
    <name type="scientific">Albula goreensis</name>
    <dbReference type="NCBI Taxonomy" id="1534307"/>
    <lineage>
        <taxon>Eukaryota</taxon>
        <taxon>Metazoa</taxon>
        <taxon>Chordata</taxon>
        <taxon>Craniata</taxon>
        <taxon>Vertebrata</taxon>
        <taxon>Euteleostomi</taxon>
        <taxon>Actinopterygii</taxon>
        <taxon>Neopterygii</taxon>
        <taxon>Teleostei</taxon>
        <taxon>Albuliformes</taxon>
        <taxon>Albulidae</taxon>
        <taxon>Albula</taxon>
    </lineage>
</organism>
<gene>
    <name evidence="4" type="ORF">AGOR_G00116000</name>
</gene>
<dbReference type="InterPro" id="IPR032745">
    <property type="entry name" value="GRIN_C"/>
</dbReference>
<evidence type="ECO:0000313" key="5">
    <source>
        <dbReference type="Proteomes" id="UP000829720"/>
    </source>
</evidence>
<dbReference type="InterPro" id="IPR026646">
    <property type="entry name" value="GPRIN2-like/GPRIN3"/>
</dbReference>
<evidence type="ECO:0000259" key="3">
    <source>
        <dbReference type="Pfam" id="PF15235"/>
    </source>
</evidence>
<reference evidence="4" key="1">
    <citation type="submission" date="2021-01" db="EMBL/GenBank/DDBJ databases">
        <authorList>
            <person name="Zahm M."/>
            <person name="Roques C."/>
            <person name="Cabau C."/>
            <person name="Klopp C."/>
            <person name="Donnadieu C."/>
            <person name="Jouanno E."/>
            <person name="Lampietro C."/>
            <person name="Louis A."/>
            <person name="Herpin A."/>
            <person name="Echchiki A."/>
            <person name="Berthelot C."/>
            <person name="Parey E."/>
            <person name="Roest-Crollius H."/>
            <person name="Braasch I."/>
            <person name="Postlethwait J."/>
            <person name="Bobe J."/>
            <person name="Montfort J."/>
            <person name="Bouchez O."/>
            <person name="Begum T."/>
            <person name="Mejri S."/>
            <person name="Adams A."/>
            <person name="Chen W.-J."/>
            <person name="Guiguen Y."/>
        </authorList>
    </citation>
    <scope>NUCLEOTIDE SEQUENCE</scope>
    <source>
        <tissue evidence="4">Blood</tissue>
    </source>
</reference>